<protein>
    <submittedName>
        <fullName evidence="2">Formylglycine-generating enzyme family protein</fullName>
    </submittedName>
</protein>
<accession>A0ABZ3CGY3</accession>
<dbReference type="InterPro" id="IPR005532">
    <property type="entry name" value="SUMF_dom"/>
</dbReference>
<dbReference type="RefSeq" id="WP_342387860.1">
    <property type="nucleotide sequence ID" value="NZ_CP138333.2"/>
</dbReference>
<feature type="domain" description="Sulfatase-modifying factor enzyme-like" evidence="1">
    <location>
        <begin position="46"/>
        <end position="325"/>
    </location>
</feature>
<reference evidence="3" key="1">
    <citation type="submission" date="2023-10" db="EMBL/GenBank/DDBJ databases">
        <title>Genome analysis and identification of Salinococcus sp. Bachu38 nov., a PGPR from the rhizosphere of Tamarix.</title>
        <authorList>
            <person name="Liang Z."/>
            <person name="Zhang X."/>
            <person name="Jia J."/>
            <person name="Chen X."/>
            <person name="Wang Y."/>
            <person name="Wang Q."/>
            <person name="Wang R."/>
        </authorList>
    </citation>
    <scope>NUCLEOTIDE SEQUENCE [LARGE SCALE GENOMIC DNA]</scope>
    <source>
        <strain evidence="3">Bachu38</strain>
    </source>
</reference>
<name>A0ABZ3CGY3_9STAP</name>
<dbReference type="InterPro" id="IPR016187">
    <property type="entry name" value="CTDL_fold"/>
</dbReference>
<gene>
    <name evidence="2" type="ORF">RQP18_11640</name>
</gene>
<dbReference type="Proteomes" id="UP001455384">
    <property type="component" value="Chromosome"/>
</dbReference>
<dbReference type="SUPFAM" id="SSF56436">
    <property type="entry name" value="C-type lectin-like"/>
    <property type="match status" value="1"/>
</dbReference>
<dbReference type="Gene3D" id="3.90.1580.10">
    <property type="entry name" value="paralog of FGE (formylglycine-generating enzyme)"/>
    <property type="match status" value="1"/>
</dbReference>
<evidence type="ECO:0000313" key="3">
    <source>
        <dbReference type="Proteomes" id="UP001455384"/>
    </source>
</evidence>
<dbReference type="InterPro" id="IPR051043">
    <property type="entry name" value="Sulfatase_Mod_Factor_Kinase"/>
</dbReference>
<evidence type="ECO:0000313" key="2">
    <source>
        <dbReference type="EMBL" id="WZX29297.1"/>
    </source>
</evidence>
<dbReference type="Pfam" id="PF03781">
    <property type="entry name" value="FGE-sulfatase"/>
    <property type="match status" value="1"/>
</dbReference>
<sequence>MDESNTSHCCCSVNRSDIMVMDDEVASHDAGNASRAPSVKGAGTAVEQVYIPGGAFLMGTNGREGYPDDGEGPARRVKVDPFHMDVHAVTNEAFSTFIEDTGYVTEAEKFGWSFVFYQFVSDRTKRRVKRVVPNTPWWLVVQGACWKHPEGPDSNVESRMDHPVVHVSWNDAAAYAEWAGKRLPTEAEWEFAARGGLEQKLYPWGDELTPDGEHRCNIWQGGFPKTNTKADGHLGTAPAAAFPPNGYGLHNTVGNVWEWCADWFAKSTKNRGGKNNPQGPKKGDFRIMRGGSYLCHDSYCNRYRVAARTRNTPDSASGNIGFRCVTDIRQ</sequence>
<dbReference type="PANTHER" id="PTHR23150">
    <property type="entry name" value="SULFATASE MODIFYING FACTOR 1, 2"/>
    <property type="match status" value="1"/>
</dbReference>
<dbReference type="PANTHER" id="PTHR23150:SF19">
    <property type="entry name" value="FORMYLGLYCINE-GENERATING ENZYME"/>
    <property type="match status" value="1"/>
</dbReference>
<dbReference type="InterPro" id="IPR042095">
    <property type="entry name" value="SUMF_sf"/>
</dbReference>
<dbReference type="EMBL" id="CP138333">
    <property type="protein sequence ID" value="WZX29297.1"/>
    <property type="molecule type" value="Genomic_DNA"/>
</dbReference>
<organism evidence="2 3">
    <name type="scientific">Salinicoccus bachuensis</name>
    <dbReference type="NCBI Taxonomy" id="3136731"/>
    <lineage>
        <taxon>Bacteria</taxon>
        <taxon>Bacillati</taxon>
        <taxon>Bacillota</taxon>
        <taxon>Bacilli</taxon>
        <taxon>Bacillales</taxon>
        <taxon>Staphylococcaceae</taxon>
        <taxon>Salinicoccus</taxon>
    </lineage>
</organism>
<proteinExistence type="predicted"/>
<evidence type="ECO:0000259" key="1">
    <source>
        <dbReference type="Pfam" id="PF03781"/>
    </source>
</evidence>
<keyword evidence="3" id="KW-1185">Reference proteome</keyword>